<feature type="compositionally biased region" description="Basic and acidic residues" evidence="2">
    <location>
        <begin position="223"/>
        <end position="233"/>
    </location>
</feature>
<dbReference type="SUPFAM" id="SSF51430">
    <property type="entry name" value="NAD(P)-linked oxidoreductase"/>
    <property type="match status" value="1"/>
</dbReference>
<dbReference type="InterPro" id="IPR050523">
    <property type="entry name" value="AKR_Detox_Biosynth"/>
</dbReference>
<dbReference type="KEGG" id="pyo:PY17X_1035800"/>
<reference evidence="5" key="4">
    <citation type="submission" date="2019-05" db="EMBL/GenBank/DDBJ databases">
        <authorList>
            <consortium name="Pathogen Informatics"/>
        </authorList>
    </citation>
    <scope>NUCLEOTIDE SEQUENCE</scope>
    <source>
        <strain evidence="5">17X</strain>
    </source>
</reference>
<feature type="compositionally biased region" description="Acidic residues" evidence="2">
    <location>
        <begin position="290"/>
        <end position="304"/>
    </location>
</feature>
<evidence type="ECO:0000313" key="7">
    <source>
        <dbReference type="Proteomes" id="UP000072904"/>
    </source>
</evidence>
<feature type="compositionally biased region" description="Acidic residues" evidence="2">
    <location>
        <begin position="128"/>
        <end position="142"/>
    </location>
</feature>
<keyword evidence="1" id="KW-0560">Oxidoreductase</keyword>
<dbReference type="VEuPathDB" id="PlasmoDB:PYYM_1035500"/>
<gene>
    <name evidence="5" type="ORF">PY17X_1035800</name>
    <name evidence="4" type="ORF">PYYM_1035500</name>
</gene>
<dbReference type="Proteomes" id="UP000072874">
    <property type="component" value="Chromosome 10"/>
</dbReference>
<dbReference type="Proteomes" id="UP000072904">
    <property type="component" value="Chromosome 10"/>
</dbReference>
<dbReference type="EMBL" id="LK934638">
    <property type="protein sequence ID" value="CDU85188.1"/>
    <property type="molecule type" value="Genomic_DNA"/>
</dbReference>
<feature type="compositionally biased region" description="Basic and acidic residues" evidence="2">
    <location>
        <begin position="249"/>
        <end position="289"/>
    </location>
</feature>
<dbReference type="InterPro" id="IPR023210">
    <property type="entry name" value="NADP_OxRdtase_dom"/>
</dbReference>
<reference evidence="4" key="3">
    <citation type="submission" date="2014-05" db="EMBL/GenBank/DDBJ databases">
        <authorList>
            <person name="Aslett A.Martin."/>
            <person name="De Silva Nishadi"/>
        </authorList>
    </citation>
    <scope>NUCLEOTIDE SEQUENCE</scope>
    <source>
        <strain evidence="4">YM</strain>
    </source>
</reference>
<sequence length="1095" mass="129202">MKTKRKILLILLHSLVFFEVLFCLIKKRNYYNTVYTKGKHPTNNFKNSKINYKLSYVNFIKRFKKCLVKNYSHYYFIRNTIFYFKKTQRDKFITVKKRKNISVFSPYNLIKRINGKSVKLDLKKNNANEEDSESEQTEDDEQSDTKKIKKTKTSGNIKTKAVRKTKSTTKNKAKTAETNKNEKKDQSDEGENKTDQSKNKRKKSKNTIVNEINYEDETNTTNEKSKEVLEKNKLKGTKRKKSSNLRKTKQSEDNITLEKTDEDFDSVKGKGVQKKDTKKNESKKKRDIEEISDEDFEEFNDDEIIPGMDDLDQGKGTKAYEDQMKENEERDKKIEFIKNVEFLLKEDNEKNQKLYEERPDIDKLRFSEKPTVGSEDLMNTILENIHNKKDEKKKNSNPIPDFKKKHLFYELLRISNSNSFKTHKIYTHKDLIYGIKYRKLGESNLCVSELCIGTSMYENDNFISKDDVNVLLNMAFYEYGINFFDICEYDPFPFDPDSYKKSKNKNMNLFLKDKKRENIIINLRMCSSRNVDRNTHGDFYLTWIMDGLKDDKPTFYNIEERLDKILKNLNTSYVDILTIDVPERYVPNSTIGEDTYIWGRETGNDTNSKASTISIEEQFEILEKLVLKGKIRHIAVSNETPWGIYEWCNLARKKKHMKIVCVQNLYNLLHRNEVESSGLVEMILRENYNVPLVPYGLLAGGILTGKYLDPERYHTVGPETVLGDDQLDHELDETRGNKPEDYGFLSYGPKNGTCNKYPNLYKSHRCIWAQDATAEYMKLARSHGMTLSQLSLSFVYSRPFVASSIIGPRTIGQLKDSILSLNYPLYQHTQHDLHEIFLRYRGCTMDGNIILNSLEDPNKTSQNVFYKSANIPILSGGTHWDNYPLPFLPKRYEYTDLKEEHDRIKSTFGLNDEPGDFNFINSRIWIEREEKKGEYFALKESNIFKWNKLKIYKGVLTKLNEKEKLIYDTNDFHFYYKNNTVYIVPTDEEMEKFYQNKNKIKKILTQTINDTQELYQYQEQLGKDFPDIFNNLDIDLIYKQLINRHNINPLDKKQLEEIYNYIKLTPEEKKTEDFWYIYQYNPFDNSFGFRTGSEP</sequence>
<dbReference type="RefSeq" id="XP_731352.2">
    <property type="nucleotide sequence ID" value="XM_726259.2"/>
</dbReference>
<feature type="region of interest" description="Disordered" evidence="2">
    <location>
        <begin position="126"/>
        <end position="315"/>
    </location>
</feature>
<feature type="compositionally biased region" description="Basic residues" evidence="2">
    <location>
        <begin position="234"/>
        <end position="248"/>
    </location>
</feature>
<dbReference type="GO" id="GO:0016491">
    <property type="term" value="F:oxidoreductase activity"/>
    <property type="evidence" value="ECO:0007669"/>
    <property type="project" value="UniProtKB-KW"/>
</dbReference>
<evidence type="ECO:0000259" key="3">
    <source>
        <dbReference type="Pfam" id="PF00248"/>
    </source>
</evidence>
<evidence type="ECO:0000256" key="1">
    <source>
        <dbReference type="ARBA" id="ARBA00023002"/>
    </source>
</evidence>
<dbReference type="OMA" id="YNLLHRN"/>
<dbReference type="Gene3D" id="3.20.20.100">
    <property type="entry name" value="NADP-dependent oxidoreductase domain"/>
    <property type="match status" value="1"/>
</dbReference>
<dbReference type="InterPro" id="IPR036812">
    <property type="entry name" value="NAD(P)_OxRdtase_dom_sf"/>
</dbReference>
<reference evidence="5" key="2">
    <citation type="submission" date="2014-05" db="EMBL/GenBank/DDBJ databases">
        <authorList>
            <person name="Aslett M.A."/>
            <person name="De Silva N."/>
        </authorList>
    </citation>
    <scope>NUCLEOTIDE SEQUENCE</scope>
    <source>
        <strain evidence="5">17X</strain>
    </source>
</reference>
<feature type="compositionally biased region" description="Basic and acidic residues" evidence="2">
    <location>
        <begin position="174"/>
        <end position="198"/>
    </location>
</feature>
<proteinExistence type="predicted"/>
<dbReference type="VEuPathDB" id="PlasmoDB:PY17X_1035800"/>
<dbReference type="Pfam" id="PF00248">
    <property type="entry name" value="Aldo_ket_red"/>
    <property type="match status" value="1"/>
</dbReference>
<dbReference type="AlphaFoldDB" id="A0A077YJP4"/>
<name>A0A077YJP4_PLAYE</name>
<feature type="domain" description="NADP-dependent oxidoreductase" evidence="3">
    <location>
        <begin position="449"/>
        <end position="827"/>
    </location>
</feature>
<dbReference type="VEuPathDB" id="PlasmoDB:Py17XNL_001002393"/>
<evidence type="ECO:0000313" key="5">
    <source>
        <dbReference type="EMBL" id="VTZ79083.1"/>
    </source>
</evidence>
<feature type="compositionally biased region" description="Basic residues" evidence="2">
    <location>
        <begin position="160"/>
        <end position="173"/>
    </location>
</feature>
<dbReference type="PANTHER" id="PTHR43364">
    <property type="entry name" value="NADH-SPECIFIC METHYLGLYOXAL REDUCTASE-RELATED"/>
    <property type="match status" value="1"/>
</dbReference>
<evidence type="ECO:0000256" key="2">
    <source>
        <dbReference type="SAM" id="MobiDB-lite"/>
    </source>
</evidence>
<dbReference type="VEuPathDB" id="PlasmoDB:PY03351"/>
<dbReference type="EMBL" id="LM993664">
    <property type="protein sequence ID" value="VTZ79083.1"/>
    <property type="molecule type" value="Genomic_DNA"/>
</dbReference>
<evidence type="ECO:0000313" key="4">
    <source>
        <dbReference type="EMBL" id="CDU85188.1"/>
    </source>
</evidence>
<dbReference type="OrthoDB" id="2310150at2759"/>
<accession>A0A077YJP4</accession>
<organism evidence="4 7">
    <name type="scientific">Plasmodium yoelii</name>
    <dbReference type="NCBI Taxonomy" id="5861"/>
    <lineage>
        <taxon>Eukaryota</taxon>
        <taxon>Sar</taxon>
        <taxon>Alveolata</taxon>
        <taxon>Apicomplexa</taxon>
        <taxon>Aconoidasida</taxon>
        <taxon>Haemosporida</taxon>
        <taxon>Plasmodiidae</taxon>
        <taxon>Plasmodium</taxon>
        <taxon>Plasmodium (Vinckeia)</taxon>
    </lineage>
</organism>
<protein>
    <submittedName>
        <fullName evidence="5">Aldo-keto reductase, putative</fullName>
    </submittedName>
    <submittedName>
        <fullName evidence="4">Oxidoreductase, putative</fullName>
    </submittedName>
</protein>
<reference evidence="6 7" key="1">
    <citation type="journal article" date="2014" name="BMC Biol.">
        <title>A comprehensive evaluation of rodent malaria parasite genomes and gene expression.</title>
        <authorList>
            <person name="Otto T.D."/>
            <person name="Bohme U."/>
            <person name="Jackson A.P."/>
            <person name="Hunt M."/>
            <person name="Franke-Fayard B."/>
            <person name="Hoeijmakers W.A."/>
            <person name="Religa A.A."/>
            <person name="Robertson L."/>
            <person name="Sanders M."/>
            <person name="Ogun S.A."/>
            <person name="Cunningham D."/>
            <person name="Erhart A."/>
            <person name="Billker O."/>
            <person name="Khan S.M."/>
            <person name="Stunnenberg H.G."/>
            <person name="Langhorne J."/>
            <person name="Holder A.A."/>
            <person name="Waters A.P."/>
            <person name="Newbold C.I."/>
            <person name="Pain A."/>
            <person name="Berriman M."/>
            <person name="Janse C.J."/>
        </authorList>
    </citation>
    <scope>NUCLEOTIDE SEQUENCE [LARGE SCALE GENOMIC DNA]</scope>
    <source>
        <strain evidence="5 6">17X</strain>
        <strain evidence="4 7">YM</strain>
    </source>
</reference>
<dbReference type="GeneID" id="3830574"/>
<evidence type="ECO:0000313" key="6">
    <source>
        <dbReference type="Proteomes" id="UP000072874"/>
    </source>
</evidence>
<dbReference type="PANTHER" id="PTHR43364:SF4">
    <property type="entry name" value="NAD(P)-LINKED OXIDOREDUCTASE SUPERFAMILY PROTEIN"/>
    <property type="match status" value="1"/>
</dbReference>